<dbReference type="Gene3D" id="3.40.50.720">
    <property type="entry name" value="NAD(P)-binding Rossmann-like Domain"/>
    <property type="match status" value="1"/>
</dbReference>
<dbReference type="GO" id="GO:0016639">
    <property type="term" value="F:oxidoreductase activity, acting on the CH-NH2 group of donors, NAD or NADP as acceptor"/>
    <property type="evidence" value="ECO:0007669"/>
    <property type="project" value="InterPro"/>
</dbReference>
<gene>
    <name evidence="8" type="ORF">SAMN04488498_101508</name>
</gene>
<comment type="similarity">
    <text evidence="1 6">Belongs to the Glu/Leu/Phe/Val dehydrogenases family.</text>
</comment>
<keyword evidence="3 5" id="KW-0520">NAD</keyword>
<organism evidence="8 9">
    <name type="scientific">Neomesorhizobium albiziae</name>
    <dbReference type="NCBI Taxonomy" id="335020"/>
    <lineage>
        <taxon>Bacteria</taxon>
        <taxon>Pseudomonadati</taxon>
        <taxon>Pseudomonadota</taxon>
        <taxon>Alphaproteobacteria</taxon>
        <taxon>Hyphomicrobiales</taxon>
        <taxon>Phyllobacteriaceae</taxon>
        <taxon>Neomesorhizobium</taxon>
    </lineage>
</organism>
<dbReference type="OrthoDB" id="9803297at2"/>
<dbReference type="InterPro" id="IPR006096">
    <property type="entry name" value="Glu/Leu/Phe/Val/Trp_DH_C"/>
</dbReference>
<dbReference type="InterPro" id="IPR006095">
    <property type="entry name" value="Glu/Leu/Phe/Val/Trp_DH"/>
</dbReference>
<evidence type="ECO:0000256" key="1">
    <source>
        <dbReference type="ARBA" id="ARBA00006382"/>
    </source>
</evidence>
<protein>
    <submittedName>
        <fullName evidence="8">Leucine dehydrogenase</fullName>
    </submittedName>
</protein>
<dbReference type="InterPro" id="IPR046346">
    <property type="entry name" value="Aminoacid_DH-like_N_sf"/>
</dbReference>
<name>A0A1I3VJ65_9HYPH</name>
<dbReference type="EMBL" id="FOSL01000001">
    <property type="protein sequence ID" value="SFJ95305.1"/>
    <property type="molecule type" value="Genomic_DNA"/>
</dbReference>
<feature type="domain" description="Glutamate/phenylalanine/leucine/valine/L-tryptophan dehydrogenase C-terminal" evidence="7">
    <location>
        <begin position="143"/>
        <end position="349"/>
    </location>
</feature>
<feature type="active site" description="Proton donor/acceptor" evidence="4">
    <location>
        <position position="78"/>
    </location>
</feature>
<dbReference type="SUPFAM" id="SSF51735">
    <property type="entry name" value="NAD(P)-binding Rossmann-fold domains"/>
    <property type="match status" value="1"/>
</dbReference>
<dbReference type="GO" id="GO:0006520">
    <property type="term" value="P:amino acid metabolic process"/>
    <property type="evidence" value="ECO:0007669"/>
    <property type="project" value="InterPro"/>
</dbReference>
<dbReference type="PRINTS" id="PR00082">
    <property type="entry name" value="GLFDHDRGNASE"/>
</dbReference>
<dbReference type="AlphaFoldDB" id="A0A1I3VJ65"/>
<dbReference type="CDD" id="cd01075">
    <property type="entry name" value="NAD_bind_Leu_Phe_Val_DH"/>
    <property type="match status" value="1"/>
</dbReference>
<dbReference type="SUPFAM" id="SSF53223">
    <property type="entry name" value="Aminoacid dehydrogenase-like, N-terminal domain"/>
    <property type="match status" value="1"/>
</dbReference>
<dbReference type="Pfam" id="PF02812">
    <property type="entry name" value="ELFV_dehydrog_N"/>
    <property type="match status" value="1"/>
</dbReference>
<evidence type="ECO:0000259" key="7">
    <source>
        <dbReference type="SMART" id="SM00839"/>
    </source>
</evidence>
<keyword evidence="9" id="KW-1185">Reference proteome</keyword>
<dbReference type="InterPro" id="IPR036291">
    <property type="entry name" value="NAD(P)-bd_dom_sf"/>
</dbReference>
<evidence type="ECO:0000313" key="8">
    <source>
        <dbReference type="EMBL" id="SFJ95305.1"/>
    </source>
</evidence>
<dbReference type="GO" id="GO:0000166">
    <property type="term" value="F:nucleotide binding"/>
    <property type="evidence" value="ECO:0007669"/>
    <property type="project" value="UniProtKB-KW"/>
</dbReference>
<dbReference type="Proteomes" id="UP000323300">
    <property type="component" value="Unassembled WGS sequence"/>
</dbReference>
<sequence length="352" mass="36380">MAVVSSITPPEKVSFFEDPATGLEAIVVLHSTALGPAAGGCRFWSYADRNHATTDAMRLAAGMTYKNALAGLPFGGGKAVILRPAGDFDRTVLFEAFGKAVDSLGGSYITAEDVGTLVSDMQAIRKVTRHVAGLPTEGPSAGGDPSPWTALGVFLSMRHAAERRLGGRLAGKTVAIQGVGNVGMELCHLLHQDGANLVVADGSAERAAKAAHLYGAMVVSPDELLSADVDIVAPCALGAVLDERSIAGIKAKVVCGGANNQLATPEDGRRLAARDILYAPDYLVNAGGIINVVAEHMNESTAAVDERVRRIPERLAAVFDAAEKTGEGPNFVADAMARAIVADARGATRSAA</sequence>
<evidence type="ECO:0000256" key="2">
    <source>
        <dbReference type="ARBA" id="ARBA00023002"/>
    </source>
</evidence>
<dbReference type="InterPro" id="IPR016211">
    <property type="entry name" value="Glu/Phe/Leu/Val/Trp_DH_bac/arc"/>
</dbReference>
<evidence type="ECO:0000256" key="4">
    <source>
        <dbReference type="PIRSR" id="PIRSR000188-1"/>
    </source>
</evidence>
<keyword evidence="2 6" id="KW-0560">Oxidoreductase</keyword>
<accession>A0A1I3VJ65</accession>
<evidence type="ECO:0000313" key="9">
    <source>
        <dbReference type="Proteomes" id="UP000323300"/>
    </source>
</evidence>
<evidence type="ECO:0000256" key="3">
    <source>
        <dbReference type="ARBA" id="ARBA00023027"/>
    </source>
</evidence>
<dbReference type="Pfam" id="PF00208">
    <property type="entry name" value="ELFV_dehydrog"/>
    <property type="match status" value="2"/>
</dbReference>
<dbReference type="PIRSF" id="PIRSF000188">
    <property type="entry name" value="Phe_leu_dh"/>
    <property type="match status" value="1"/>
</dbReference>
<evidence type="ECO:0000256" key="6">
    <source>
        <dbReference type="RuleBase" id="RU004417"/>
    </source>
</evidence>
<dbReference type="Gene3D" id="3.40.50.10860">
    <property type="entry name" value="Leucine Dehydrogenase, chain A, domain 1"/>
    <property type="match status" value="1"/>
</dbReference>
<dbReference type="PANTHER" id="PTHR42722:SF1">
    <property type="entry name" value="VALINE DEHYDROGENASE"/>
    <property type="match status" value="1"/>
</dbReference>
<dbReference type="SMART" id="SM00839">
    <property type="entry name" value="ELFV_dehydrog"/>
    <property type="match status" value="1"/>
</dbReference>
<dbReference type="PANTHER" id="PTHR42722">
    <property type="entry name" value="LEUCINE DEHYDROGENASE"/>
    <property type="match status" value="1"/>
</dbReference>
<proteinExistence type="inferred from homology"/>
<dbReference type="InterPro" id="IPR006097">
    <property type="entry name" value="Glu/Leu/Phe/Val/Trp_DH_dimer"/>
</dbReference>
<keyword evidence="5" id="KW-0547">Nucleotide-binding</keyword>
<feature type="binding site" evidence="5">
    <location>
        <begin position="178"/>
        <end position="183"/>
    </location>
    <ligand>
        <name>NAD(+)</name>
        <dbReference type="ChEBI" id="CHEBI:57540"/>
    </ligand>
</feature>
<dbReference type="RefSeq" id="WP_149757917.1">
    <property type="nucleotide sequence ID" value="NZ_BSPE01000002.1"/>
</dbReference>
<reference evidence="8 9" key="1">
    <citation type="submission" date="2016-10" db="EMBL/GenBank/DDBJ databases">
        <authorList>
            <person name="Varghese N."/>
            <person name="Submissions S."/>
        </authorList>
    </citation>
    <scope>NUCLEOTIDE SEQUENCE [LARGE SCALE GENOMIC DNA]</scope>
    <source>
        <strain evidence="8 9">DSM 21822</strain>
    </source>
</reference>
<evidence type="ECO:0000256" key="5">
    <source>
        <dbReference type="PIRSR" id="PIRSR000188-2"/>
    </source>
</evidence>